<dbReference type="PANTHER" id="PTHR30489:SF0">
    <property type="entry name" value="LIPOPROTEIN-RELEASING SYSTEM TRANSMEMBRANE PROTEIN LOLE"/>
    <property type="match status" value="1"/>
</dbReference>
<accession>A0A8J6T937</accession>
<organism evidence="10 11">
    <name type="scientific">Candidatus Desulfaltia bathyphila</name>
    <dbReference type="NCBI Taxonomy" id="2841697"/>
    <lineage>
        <taxon>Bacteria</taxon>
        <taxon>Pseudomonadati</taxon>
        <taxon>Thermodesulfobacteriota</taxon>
        <taxon>Desulfobacteria</taxon>
        <taxon>Desulfobacterales</taxon>
        <taxon>Desulfobacterales incertae sedis</taxon>
        <taxon>Candidatus Desulfaltia</taxon>
    </lineage>
</organism>
<feature type="transmembrane region" description="Helical" evidence="7">
    <location>
        <begin position="329"/>
        <end position="357"/>
    </location>
</feature>
<reference evidence="10 11" key="1">
    <citation type="submission" date="2020-08" db="EMBL/GenBank/DDBJ databases">
        <title>Bridging the membrane lipid divide: bacteria of the FCB group superphylum have the potential to synthesize archaeal ether lipids.</title>
        <authorList>
            <person name="Villanueva L."/>
            <person name="Von Meijenfeldt F.A.B."/>
            <person name="Westbye A.B."/>
            <person name="Yadav S."/>
            <person name="Hopmans E.C."/>
            <person name="Dutilh B.E."/>
            <person name="Sinninghe Damste J.S."/>
        </authorList>
    </citation>
    <scope>NUCLEOTIDE SEQUENCE [LARGE SCALE GENOMIC DNA]</scope>
    <source>
        <strain evidence="10">NIOZ-UU82</strain>
    </source>
</reference>
<evidence type="ECO:0000259" key="9">
    <source>
        <dbReference type="Pfam" id="PF12704"/>
    </source>
</evidence>
<dbReference type="InterPro" id="IPR003838">
    <property type="entry name" value="ABC3_permease_C"/>
</dbReference>
<keyword evidence="5 7" id="KW-1133">Transmembrane helix</keyword>
<comment type="caution">
    <text evidence="10">The sequence shown here is derived from an EMBL/GenBank/DDBJ whole genome shotgun (WGS) entry which is preliminary data.</text>
</comment>
<proteinExistence type="inferred from homology"/>
<evidence type="ECO:0000256" key="5">
    <source>
        <dbReference type="ARBA" id="ARBA00022989"/>
    </source>
</evidence>
<protein>
    <submittedName>
        <fullName evidence="10">ABC transporter permease</fullName>
    </submittedName>
</protein>
<gene>
    <name evidence="10" type="ORF">H8E80_09925</name>
</gene>
<comment type="subcellular location">
    <subcellularLocation>
        <location evidence="1">Cell membrane</location>
        <topology evidence="1">Multi-pass membrane protein</topology>
    </subcellularLocation>
</comment>
<evidence type="ECO:0000259" key="8">
    <source>
        <dbReference type="Pfam" id="PF02687"/>
    </source>
</evidence>
<feature type="domain" description="ABC3 transporter permease C-terminal" evidence="8">
    <location>
        <begin position="289"/>
        <end position="410"/>
    </location>
</feature>
<feature type="domain" description="MacB-like periplasmic core" evidence="9">
    <location>
        <begin position="19"/>
        <end position="247"/>
    </location>
</feature>
<evidence type="ECO:0000256" key="6">
    <source>
        <dbReference type="ARBA" id="ARBA00023136"/>
    </source>
</evidence>
<feature type="transmembrane region" description="Helical" evidence="7">
    <location>
        <begin position="289"/>
        <end position="308"/>
    </location>
</feature>
<feature type="transmembrane region" description="Helical" evidence="7">
    <location>
        <begin position="377"/>
        <end position="399"/>
    </location>
</feature>
<dbReference type="GO" id="GO:0044874">
    <property type="term" value="P:lipoprotein localization to outer membrane"/>
    <property type="evidence" value="ECO:0007669"/>
    <property type="project" value="TreeGrafter"/>
</dbReference>
<dbReference type="InterPro" id="IPR051447">
    <property type="entry name" value="Lipoprotein-release_system"/>
</dbReference>
<dbReference type="Proteomes" id="UP000603545">
    <property type="component" value="Unassembled WGS sequence"/>
</dbReference>
<evidence type="ECO:0000256" key="1">
    <source>
        <dbReference type="ARBA" id="ARBA00004651"/>
    </source>
</evidence>
<evidence type="ECO:0000256" key="3">
    <source>
        <dbReference type="ARBA" id="ARBA00022475"/>
    </source>
</evidence>
<comment type="similarity">
    <text evidence="2">Belongs to the ABC-4 integral membrane protein family. LolC/E subfamily.</text>
</comment>
<name>A0A8J6T937_9BACT</name>
<keyword evidence="4 7" id="KW-0812">Transmembrane</keyword>
<dbReference type="InterPro" id="IPR025857">
    <property type="entry name" value="MacB_PCD"/>
</dbReference>
<dbReference type="GO" id="GO:0098797">
    <property type="term" value="C:plasma membrane protein complex"/>
    <property type="evidence" value="ECO:0007669"/>
    <property type="project" value="TreeGrafter"/>
</dbReference>
<keyword evidence="6 7" id="KW-0472">Membrane</keyword>
<evidence type="ECO:0000313" key="11">
    <source>
        <dbReference type="Proteomes" id="UP000603545"/>
    </source>
</evidence>
<evidence type="ECO:0000256" key="4">
    <source>
        <dbReference type="ARBA" id="ARBA00022692"/>
    </source>
</evidence>
<dbReference type="EMBL" id="JACNLL010000097">
    <property type="protein sequence ID" value="MBC8200339.1"/>
    <property type="molecule type" value="Genomic_DNA"/>
</dbReference>
<dbReference type="Pfam" id="PF12704">
    <property type="entry name" value="MacB_PCD"/>
    <property type="match status" value="1"/>
</dbReference>
<evidence type="ECO:0000313" key="10">
    <source>
        <dbReference type="EMBL" id="MBC8200339.1"/>
    </source>
</evidence>
<dbReference type="AlphaFoldDB" id="A0A8J6T937"/>
<sequence>MIRIFKIALRNLMRYKRRTLLTSMLITLGVLMVILFSGLAGSFKAIMIGQITDSNLAQMQIHKKGYVSSIDTSPLNLTINQKGYKTLEKVFKENPDIEAYSPRIKLSAMLSNFKETTNVRLNAIDPKKEIKVCPNVSDRMKFSGSEIPDILLKQGEIIIPEKLAKGLKIKIGDPVVLVANNKDGSVNGLNFTVAGVIESLVGPQGKEGYMHIKDAQSLLRMEQPETIEIALRIKEFDKLDDVYTDLESALAEFKNKKGKPAFEIHTWETLSPFANIAKMIDFMTISMKLIMIAIVLISVLNVMMMSVYERVREIGTMSAIGTAPGKIMGLFLAEGLSLGFISTLVGNIIGIVGIYFLNIYKIPFAFGRNTIYLLSPTINLSELVWVTAIVLLISVFATLQPAYKASKMEPVDALGHV</sequence>
<keyword evidence="3" id="KW-1003">Cell membrane</keyword>
<evidence type="ECO:0000256" key="7">
    <source>
        <dbReference type="SAM" id="Phobius"/>
    </source>
</evidence>
<dbReference type="PANTHER" id="PTHR30489">
    <property type="entry name" value="LIPOPROTEIN-RELEASING SYSTEM TRANSMEMBRANE PROTEIN LOLE"/>
    <property type="match status" value="1"/>
</dbReference>
<dbReference type="Pfam" id="PF02687">
    <property type="entry name" value="FtsX"/>
    <property type="match status" value="1"/>
</dbReference>
<evidence type="ECO:0000256" key="2">
    <source>
        <dbReference type="ARBA" id="ARBA00005236"/>
    </source>
</evidence>